<name>D1B890_THEAS</name>
<dbReference type="InterPro" id="IPR002528">
    <property type="entry name" value="MATE_fam"/>
</dbReference>
<keyword evidence="8 10" id="KW-0472">Membrane</keyword>
<feature type="transmembrane region" description="Helical" evidence="10">
    <location>
        <begin position="52"/>
        <end position="71"/>
    </location>
</feature>
<evidence type="ECO:0000256" key="2">
    <source>
        <dbReference type="ARBA" id="ARBA00008417"/>
    </source>
</evidence>
<feature type="transmembrane region" description="Helical" evidence="10">
    <location>
        <begin position="234"/>
        <end position="255"/>
    </location>
</feature>
<dbReference type="InterPro" id="IPR051327">
    <property type="entry name" value="MATE_MepA_subfamily"/>
</dbReference>
<evidence type="ECO:0000256" key="8">
    <source>
        <dbReference type="ARBA" id="ARBA00023136"/>
    </source>
</evidence>
<proteinExistence type="inferred from homology"/>
<evidence type="ECO:0000256" key="4">
    <source>
        <dbReference type="ARBA" id="ARBA00022448"/>
    </source>
</evidence>
<evidence type="ECO:0000256" key="7">
    <source>
        <dbReference type="ARBA" id="ARBA00022989"/>
    </source>
</evidence>
<sequence length="448" mass="47561">MRDEILGRDPIPSLIVRFSGPAIVALLAHALYNITDRVFVGRAVGSSGLAALSLAFPFMLAFISWGLVCGVGTSARMAISLGASDREGARRYLGNGILMALVGSVVMLALGFWGMEGLLRSQGGSGEILPMAQRYLRVILLGAPFSVLGMTFTPVLRPMGRPNAAMGIQLVGAFLNIALDWWWVMVLHMGVEGAAWATVASQAVQALLGAALVLNSSRIRPRHMVPEPSRMGRIFSVGLPSGLTEMGFTIVIAIMNRQVKLYGGDAGLSALGIFFGLDALFFLPAIGVGEGAQPIIGYNYGAGNLQRVRRAIWTAVGYAVGYFCLSLLLVQIFAPELVSLFVKDDPVLLDMAAWGLRVSYAGAPMAGMSITAAYYFQGIGNWRAGLITAMCRIVIFVMIPLMILPPIMGITGVWASLPVADVGGCMLGFLMVRRSLRSIGACDPSGPA</sequence>
<evidence type="ECO:0000256" key="1">
    <source>
        <dbReference type="ARBA" id="ARBA00004651"/>
    </source>
</evidence>
<feature type="transmembrane region" description="Helical" evidence="10">
    <location>
        <begin position="267"/>
        <end position="289"/>
    </location>
</feature>
<dbReference type="EMBL" id="CP001818">
    <property type="protein sequence ID" value="ACZ18493.1"/>
    <property type="molecule type" value="Genomic_DNA"/>
</dbReference>
<gene>
    <name evidence="11" type="ordered locus">Taci_0255</name>
</gene>
<dbReference type="InterPro" id="IPR048279">
    <property type="entry name" value="MdtK-like"/>
</dbReference>
<dbReference type="EnsemblBacteria" id="ACZ18493">
    <property type="protein sequence ID" value="ACZ18493"/>
    <property type="gene ID" value="Taci_0255"/>
</dbReference>
<dbReference type="NCBIfam" id="TIGR00797">
    <property type="entry name" value="matE"/>
    <property type="match status" value="1"/>
</dbReference>
<comment type="similarity">
    <text evidence="2">Belongs to the multi antimicrobial extrusion (MATE) (TC 2.A.66.1) family. MepA subfamily.</text>
</comment>
<keyword evidence="12" id="KW-1185">Reference proteome</keyword>
<feature type="transmembrane region" description="Helical" evidence="10">
    <location>
        <begin position="413"/>
        <end position="432"/>
    </location>
</feature>
<keyword evidence="7 10" id="KW-1133">Transmembrane helix</keyword>
<accession>D1B890</accession>
<dbReference type="GO" id="GO:0015297">
    <property type="term" value="F:antiporter activity"/>
    <property type="evidence" value="ECO:0007669"/>
    <property type="project" value="InterPro"/>
</dbReference>
<dbReference type="eggNOG" id="COG0534">
    <property type="taxonomic scope" value="Bacteria"/>
</dbReference>
<feature type="transmembrane region" description="Helical" evidence="10">
    <location>
        <begin position="163"/>
        <end position="183"/>
    </location>
</feature>
<feature type="transmembrane region" description="Helical" evidence="10">
    <location>
        <begin position="92"/>
        <end position="115"/>
    </location>
</feature>
<dbReference type="KEGG" id="tai:Taci_0255"/>
<feature type="transmembrane region" description="Helical" evidence="10">
    <location>
        <begin position="387"/>
        <end position="407"/>
    </location>
</feature>
<dbReference type="AlphaFoldDB" id="D1B890"/>
<dbReference type="HOGENOM" id="CLU_012893_0_0_0"/>
<dbReference type="OrthoDB" id="3432at2"/>
<organism evidence="11 12">
    <name type="scientific">Thermanaerovibrio acidaminovorans (strain ATCC 49978 / DSM 6589 / Su883)</name>
    <name type="common">Selenomonas acidaminovorans</name>
    <dbReference type="NCBI Taxonomy" id="525903"/>
    <lineage>
        <taxon>Bacteria</taxon>
        <taxon>Thermotogati</taxon>
        <taxon>Synergistota</taxon>
        <taxon>Synergistia</taxon>
        <taxon>Synergistales</taxon>
        <taxon>Synergistaceae</taxon>
        <taxon>Thermanaerovibrio</taxon>
    </lineage>
</organism>
<dbReference type="PIRSF" id="PIRSF006603">
    <property type="entry name" value="DinF"/>
    <property type="match status" value="1"/>
</dbReference>
<evidence type="ECO:0000256" key="5">
    <source>
        <dbReference type="ARBA" id="ARBA00022475"/>
    </source>
</evidence>
<evidence type="ECO:0000256" key="9">
    <source>
        <dbReference type="ARBA" id="ARBA00023251"/>
    </source>
</evidence>
<keyword evidence="5" id="KW-1003">Cell membrane</keyword>
<evidence type="ECO:0000313" key="11">
    <source>
        <dbReference type="EMBL" id="ACZ18493.1"/>
    </source>
</evidence>
<feature type="transmembrane region" description="Helical" evidence="10">
    <location>
        <begin position="354"/>
        <end position="375"/>
    </location>
</feature>
<evidence type="ECO:0000256" key="3">
    <source>
        <dbReference type="ARBA" id="ARBA00022106"/>
    </source>
</evidence>
<dbReference type="Pfam" id="PF01554">
    <property type="entry name" value="MatE"/>
    <property type="match status" value="2"/>
</dbReference>
<keyword evidence="9" id="KW-0046">Antibiotic resistance</keyword>
<evidence type="ECO:0000256" key="10">
    <source>
        <dbReference type="SAM" id="Phobius"/>
    </source>
</evidence>
<dbReference type="PANTHER" id="PTHR43823">
    <property type="entry name" value="SPORULATION PROTEIN YKVU"/>
    <property type="match status" value="1"/>
</dbReference>
<dbReference type="STRING" id="525903.Taci_0255"/>
<dbReference type="GO" id="GO:0042910">
    <property type="term" value="F:xenobiotic transmembrane transporter activity"/>
    <property type="evidence" value="ECO:0007669"/>
    <property type="project" value="InterPro"/>
</dbReference>
<dbReference type="InterPro" id="IPR045070">
    <property type="entry name" value="MATE_MepA-like"/>
</dbReference>
<keyword evidence="4" id="KW-0813">Transport</keyword>
<dbReference type="GO" id="GO:0005886">
    <property type="term" value="C:plasma membrane"/>
    <property type="evidence" value="ECO:0007669"/>
    <property type="project" value="UniProtKB-SubCell"/>
</dbReference>
<dbReference type="PATRIC" id="fig|525903.6.peg.259"/>
<evidence type="ECO:0000313" key="12">
    <source>
        <dbReference type="Proteomes" id="UP000002030"/>
    </source>
</evidence>
<feature type="transmembrane region" description="Helical" evidence="10">
    <location>
        <begin position="12"/>
        <end position="32"/>
    </location>
</feature>
<dbReference type="PANTHER" id="PTHR43823:SF3">
    <property type="entry name" value="MULTIDRUG EXPORT PROTEIN MEPA"/>
    <property type="match status" value="1"/>
</dbReference>
<feature type="transmembrane region" description="Helical" evidence="10">
    <location>
        <begin position="135"/>
        <end position="156"/>
    </location>
</feature>
<keyword evidence="6 10" id="KW-0812">Transmembrane</keyword>
<dbReference type="Proteomes" id="UP000002030">
    <property type="component" value="Chromosome"/>
</dbReference>
<reference evidence="11 12" key="1">
    <citation type="journal article" date="2009" name="Stand. Genomic Sci.">
        <title>Complete genome sequence of Thermanaerovibrio acidaminovorans type strain (Su883).</title>
        <authorList>
            <person name="Chovatia M."/>
            <person name="Sikorski J."/>
            <person name="Schroder M."/>
            <person name="Lapidus A."/>
            <person name="Nolan M."/>
            <person name="Tice H."/>
            <person name="Glavina Del Rio T."/>
            <person name="Copeland A."/>
            <person name="Cheng J.F."/>
            <person name="Lucas S."/>
            <person name="Chen F."/>
            <person name="Bruce D."/>
            <person name="Goodwin L."/>
            <person name="Pitluck S."/>
            <person name="Ivanova N."/>
            <person name="Mavromatis K."/>
            <person name="Ovchinnikova G."/>
            <person name="Pati A."/>
            <person name="Chen A."/>
            <person name="Palaniappan K."/>
            <person name="Land M."/>
            <person name="Hauser L."/>
            <person name="Chang Y.J."/>
            <person name="Jeffries C.D."/>
            <person name="Chain P."/>
            <person name="Saunders E."/>
            <person name="Detter J.C."/>
            <person name="Brettin T."/>
            <person name="Rohde M."/>
            <person name="Goker M."/>
            <person name="Spring S."/>
            <person name="Bristow J."/>
            <person name="Markowitz V."/>
            <person name="Hugenholtz P."/>
            <person name="Kyrpides N.C."/>
            <person name="Klenk H.P."/>
            <person name="Eisen J.A."/>
        </authorList>
    </citation>
    <scope>NUCLEOTIDE SEQUENCE [LARGE SCALE GENOMIC DNA]</scope>
    <source>
        <strain evidence="12">ATCC 49978 / DSM 6589 / Su883</strain>
    </source>
</reference>
<protein>
    <recommendedName>
        <fullName evidence="3">Multidrug export protein MepA</fullName>
    </recommendedName>
</protein>
<dbReference type="RefSeq" id="WP_012869009.1">
    <property type="nucleotide sequence ID" value="NC_013522.1"/>
</dbReference>
<dbReference type="GO" id="GO:0046677">
    <property type="term" value="P:response to antibiotic"/>
    <property type="evidence" value="ECO:0007669"/>
    <property type="project" value="UniProtKB-KW"/>
</dbReference>
<dbReference type="CDD" id="cd13143">
    <property type="entry name" value="MATE_MepA_like"/>
    <property type="match status" value="1"/>
</dbReference>
<evidence type="ECO:0000256" key="6">
    <source>
        <dbReference type="ARBA" id="ARBA00022692"/>
    </source>
</evidence>
<feature type="transmembrane region" description="Helical" evidence="10">
    <location>
        <begin position="310"/>
        <end position="334"/>
    </location>
</feature>
<comment type="subcellular location">
    <subcellularLocation>
        <location evidence="1">Cell membrane</location>
        <topology evidence="1">Multi-pass membrane protein</topology>
    </subcellularLocation>
</comment>
<feature type="transmembrane region" description="Helical" evidence="10">
    <location>
        <begin position="195"/>
        <end position="214"/>
    </location>
</feature>